<dbReference type="SUPFAM" id="SSF49447">
    <property type="entry name" value="Second domain of Mu2 adaptin subunit (ap50) of ap2 adaptor"/>
    <property type="match status" value="1"/>
</dbReference>
<comment type="subcellular location">
    <subcellularLocation>
        <location evidence="1">Endomembrane system</location>
    </subcellularLocation>
</comment>
<keyword evidence="2 5" id="KW-0813">Transport</keyword>
<keyword evidence="4" id="KW-0472">Membrane</keyword>
<proteinExistence type="inferred from homology"/>
<dbReference type="SUPFAM" id="SSF64356">
    <property type="entry name" value="SNARE-like"/>
    <property type="match status" value="1"/>
</dbReference>
<dbReference type="InterPro" id="IPR011012">
    <property type="entry name" value="Longin-like_dom_sf"/>
</dbReference>
<keyword evidence="3 5" id="KW-0653">Protein transport</keyword>
<dbReference type="GO" id="GO:0030131">
    <property type="term" value="C:clathrin adaptor complex"/>
    <property type="evidence" value="ECO:0007669"/>
    <property type="project" value="UniProtKB-UniRule"/>
</dbReference>
<dbReference type="PRINTS" id="PR00314">
    <property type="entry name" value="CLATHRINADPT"/>
</dbReference>
<dbReference type="InterPro" id="IPR050431">
    <property type="entry name" value="Adaptor_comp_med_subunit"/>
</dbReference>
<organism evidence="7 8">
    <name type="scientific">Eleusine coracana subsp. coracana</name>
    <dbReference type="NCBI Taxonomy" id="191504"/>
    <lineage>
        <taxon>Eukaryota</taxon>
        <taxon>Viridiplantae</taxon>
        <taxon>Streptophyta</taxon>
        <taxon>Embryophyta</taxon>
        <taxon>Tracheophyta</taxon>
        <taxon>Spermatophyta</taxon>
        <taxon>Magnoliopsida</taxon>
        <taxon>Liliopsida</taxon>
        <taxon>Poales</taxon>
        <taxon>Poaceae</taxon>
        <taxon>PACMAD clade</taxon>
        <taxon>Chloridoideae</taxon>
        <taxon>Cynodonteae</taxon>
        <taxon>Eleusininae</taxon>
        <taxon>Eleusine</taxon>
    </lineage>
</organism>
<protein>
    <recommendedName>
        <fullName evidence="6">MHD domain-containing protein</fullName>
    </recommendedName>
</protein>
<dbReference type="CDD" id="cd14837">
    <property type="entry name" value="AP3_Mu_N"/>
    <property type="match status" value="1"/>
</dbReference>
<evidence type="ECO:0000256" key="5">
    <source>
        <dbReference type="PIRNR" id="PIRNR005992"/>
    </source>
</evidence>
<sequence length="317" mass="35205">MLQCIFLLSDSGEVMVEKQMTAHRVDRAICGWFWNYVVVHAAGDPSKILQVVVSPTHYLFQIYRNGVTFLTCTQVEMSPLMAIEILDEMMDNGFPLTTEPNILKEMIAPPNIVNKMLNVVTGKSSTLGSKLPDATASFVPWRTTVVKDASNEVYVNIVEELDACINREGVLVKCEAYGEIQVNCSLPGVPELTMSFANPSIINDFTFHPCIRFRPWESNQILSFVPPDGQFKLMSYRVKKLKKTPIYVKPQLTSDSGNCRVNVMVGTRNDPGKPIDSITVQFQLPPLIVSADLTANYGTVDILADKVSVLCHLPSVS</sequence>
<evidence type="ECO:0000313" key="8">
    <source>
        <dbReference type="Proteomes" id="UP001054889"/>
    </source>
</evidence>
<dbReference type="Proteomes" id="UP001054889">
    <property type="component" value="Unassembled WGS sequence"/>
</dbReference>
<comment type="similarity">
    <text evidence="5">Belongs to the adaptor complexes medium subunit family.</text>
</comment>
<gene>
    <name evidence="7" type="primary">gb01175</name>
    <name evidence="7" type="ORF">PR202_gb01175</name>
</gene>
<comment type="caution">
    <text evidence="7">The sequence shown here is derived from an EMBL/GenBank/DDBJ whole genome shotgun (WGS) entry which is preliminary data.</text>
</comment>
<reference evidence="7" key="1">
    <citation type="journal article" date="2018" name="DNA Res.">
        <title>Multiple hybrid de novo genome assembly of finger millet, an orphan allotetraploid crop.</title>
        <authorList>
            <person name="Hatakeyama M."/>
            <person name="Aluri S."/>
            <person name="Balachadran M.T."/>
            <person name="Sivarajan S.R."/>
            <person name="Patrignani A."/>
            <person name="Gruter S."/>
            <person name="Poveda L."/>
            <person name="Shimizu-Inatsugi R."/>
            <person name="Baeten J."/>
            <person name="Francoijs K.J."/>
            <person name="Nataraja K.N."/>
            <person name="Reddy Y.A.N."/>
            <person name="Phadnis S."/>
            <person name="Ravikumar R.L."/>
            <person name="Schlapbach R."/>
            <person name="Sreeman S.M."/>
            <person name="Shimizu K.K."/>
        </authorList>
    </citation>
    <scope>NUCLEOTIDE SEQUENCE</scope>
</reference>
<dbReference type="Gene3D" id="2.60.40.1170">
    <property type="entry name" value="Mu homology domain, subdomain B"/>
    <property type="match status" value="2"/>
</dbReference>
<evidence type="ECO:0000256" key="3">
    <source>
        <dbReference type="ARBA" id="ARBA00022927"/>
    </source>
</evidence>
<dbReference type="InterPro" id="IPR001392">
    <property type="entry name" value="Clathrin_mu"/>
</dbReference>
<dbReference type="EMBL" id="BQKI01000071">
    <property type="protein sequence ID" value="GJN14356.1"/>
    <property type="molecule type" value="Genomic_DNA"/>
</dbReference>
<evidence type="ECO:0000256" key="2">
    <source>
        <dbReference type="ARBA" id="ARBA00022448"/>
    </source>
</evidence>
<dbReference type="InterPro" id="IPR036168">
    <property type="entry name" value="AP2_Mu_C_sf"/>
</dbReference>
<dbReference type="GO" id="GO:0012505">
    <property type="term" value="C:endomembrane system"/>
    <property type="evidence" value="ECO:0007669"/>
    <property type="project" value="UniProtKB-SubCell"/>
</dbReference>
<dbReference type="PIRSF" id="PIRSF005992">
    <property type="entry name" value="Clathrin_mu"/>
    <property type="match status" value="1"/>
</dbReference>
<keyword evidence="8" id="KW-1185">Reference proteome</keyword>
<dbReference type="AlphaFoldDB" id="A0AAV5DVI8"/>
<dbReference type="GO" id="GO:0016192">
    <property type="term" value="P:vesicle-mediated transport"/>
    <property type="evidence" value="ECO:0007669"/>
    <property type="project" value="InterPro"/>
</dbReference>
<dbReference type="PANTHER" id="PTHR10529">
    <property type="entry name" value="AP COMPLEX SUBUNIT MU"/>
    <property type="match status" value="1"/>
</dbReference>
<evidence type="ECO:0000256" key="4">
    <source>
        <dbReference type="ARBA" id="ARBA00023136"/>
    </source>
</evidence>
<evidence type="ECO:0000313" key="7">
    <source>
        <dbReference type="EMBL" id="GJN14356.1"/>
    </source>
</evidence>
<dbReference type="Gene3D" id="3.30.450.60">
    <property type="match status" value="2"/>
</dbReference>
<dbReference type="PROSITE" id="PS51072">
    <property type="entry name" value="MHD"/>
    <property type="match status" value="1"/>
</dbReference>
<evidence type="ECO:0000259" key="6">
    <source>
        <dbReference type="PROSITE" id="PS51072"/>
    </source>
</evidence>
<reference evidence="7" key="2">
    <citation type="submission" date="2021-12" db="EMBL/GenBank/DDBJ databases">
        <title>Resequencing data analysis of finger millet.</title>
        <authorList>
            <person name="Hatakeyama M."/>
            <person name="Aluri S."/>
            <person name="Balachadran M.T."/>
            <person name="Sivarajan S.R."/>
            <person name="Poveda L."/>
            <person name="Shimizu-Inatsugi R."/>
            <person name="Schlapbach R."/>
            <person name="Sreeman S.M."/>
            <person name="Shimizu K.K."/>
        </authorList>
    </citation>
    <scope>NUCLEOTIDE SEQUENCE</scope>
</reference>
<feature type="domain" description="MHD" evidence="6">
    <location>
        <begin position="150"/>
        <end position="317"/>
    </location>
</feature>
<dbReference type="GO" id="GO:0006886">
    <property type="term" value="P:intracellular protein transport"/>
    <property type="evidence" value="ECO:0007669"/>
    <property type="project" value="UniProtKB-UniRule"/>
</dbReference>
<name>A0AAV5DVI8_ELECO</name>
<evidence type="ECO:0000256" key="1">
    <source>
        <dbReference type="ARBA" id="ARBA00004308"/>
    </source>
</evidence>
<dbReference type="InterPro" id="IPR028565">
    <property type="entry name" value="MHD"/>
</dbReference>
<accession>A0AAV5DVI8</accession>
<dbReference type="Pfam" id="PF00928">
    <property type="entry name" value="Adap_comp_sub"/>
    <property type="match status" value="1"/>
</dbReference>